<keyword evidence="2" id="KW-0238">DNA-binding</keyword>
<evidence type="ECO:0000256" key="1">
    <source>
        <dbReference type="ARBA" id="ARBA00023015"/>
    </source>
</evidence>
<evidence type="ECO:0000256" key="3">
    <source>
        <dbReference type="ARBA" id="ARBA00023163"/>
    </source>
</evidence>
<keyword evidence="7" id="KW-1185">Reference proteome</keyword>
<dbReference type="InterPro" id="IPR008920">
    <property type="entry name" value="TF_FadR/GntR_C"/>
</dbReference>
<evidence type="ECO:0000256" key="4">
    <source>
        <dbReference type="SAM" id="MobiDB-lite"/>
    </source>
</evidence>
<dbReference type="InterPro" id="IPR036388">
    <property type="entry name" value="WH-like_DNA-bd_sf"/>
</dbReference>
<dbReference type="eggNOG" id="COG1802">
    <property type="taxonomic scope" value="Bacteria"/>
</dbReference>
<organism evidence="6 7">
    <name type="scientific">Paracoccus yeei</name>
    <dbReference type="NCBI Taxonomy" id="147645"/>
    <lineage>
        <taxon>Bacteria</taxon>
        <taxon>Pseudomonadati</taxon>
        <taxon>Pseudomonadota</taxon>
        <taxon>Alphaproteobacteria</taxon>
        <taxon>Rhodobacterales</taxon>
        <taxon>Paracoccaceae</taxon>
        <taxon>Paracoccus</taxon>
    </lineage>
</organism>
<dbReference type="PANTHER" id="PTHR43537">
    <property type="entry name" value="TRANSCRIPTIONAL REGULATOR, GNTR FAMILY"/>
    <property type="match status" value="1"/>
</dbReference>
<dbReference type="Proteomes" id="UP000191257">
    <property type="component" value="Chromosome"/>
</dbReference>
<dbReference type="GO" id="GO:0003677">
    <property type="term" value="F:DNA binding"/>
    <property type="evidence" value="ECO:0007669"/>
    <property type="project" value="UniProtKB-KW"/>
</dbReference>
<dbReference type="SMART" id="SM00345">
    <property type="entry name" value="HTH_GNTR"/>
    <property type="match status" value="1"/>
</dbReference>
<dbReference type="InterPro" id="IPR000524">
    <property type="entry name" value="Tscrpt_reg_HTH_GntR"/>
</dbReference>
<gene>
    <name evidence="6" type="ORF">A6J80_10140</name>
</gene>
<name>A0A1V0GS91_9RHOB</name>
<evidence type="ECO:0000259" key="5">
    <source>
        <dbReference type="PROSITE" id="PS50949"/>
    </source>
</evidence>
<dbReference type="Gene3D" id="1.10.10.10">
    <property type="entry name" value="Winged helix-like DNA-binding domain superfamily/Winged helix DNA-binding domain"/>
    <property type="match status" value="1"/>
</dbReference>
<dbReference type="PRINTS" id="PR00035">
    <property type="entry name" value="HTHGNTR"/>
</dbReference>
<proteinExistence type="predicted"/>
<dbReference type="Pfam" id="PF00392">
    <property type="entry name" value="GntR"/>
    <property type="match status" value="1"/>
</dbReference>
<dbReference type="GO" id="GO:0003700">
    <property type="term" value="F:DNA-binding transcription factor activity"/>
    <property type="evidence" value="ECO:0007669"/>
    <property type="project" value="InterPro"/>
</dbReference>
<dbReference type="SUPFAM" id="SSF48008">
    <property type="entry name" value="GntR ligand-binding domain-like"/>
    <property type="match status" value="1"/>
</dbReference>
<dbReference type="Gene3D" id="1.20.120.530">
    <property type="entry name" value="GntR ligand-binding domain-like"/>
    <property type="match status" value="1"/>
</dbReference>
<reference evidence="6" key="1">
    <citation type="submission" date="2017-12" db="EMBL/GenBank/DDBJ databases">
        <title>FDA dAtabase for Regulatory Grade micrObial Sequences (FDA-ARGOS): Supporting development and validation of Infectious Disease Dx tests.</title>
        <authorList>
            <person name="Campos J."/>
            <person name="Goldberg B."/>
            <person name="Tallon L."/>
            <person name="Sadzewicz L."/>
            <person name="Sengamalay N."/>
            <person name="Ott S."/>
            <person name="Godinez A."/>
            <person name="Nagaraj S."/>
            <person name="Vyas G."/>
            <person name="Aluvathingal J."/>
            <person name="Nadendla S."/>
            <person name="Geyer C."/>
            <person name="Nandy P."/>
            <person name="Hobson J."/>
            <person name="Sichtig H."/>
        </authorList>
    </citation>
    <scope>NUCLEOTIDE SEQUENCE</scope>
    <source>
        <strain evidence="6">FDAARGOS_252</strain>
    </source>
</reference>
<dbReference type="SMART" id="SM00895">
    <property type="entry name" value="FCD"/>
    <property type="match status" value="1"/>
</dbReference>
<feature type="compositionally biased region" description="Low complexity" evidence="4">
    <location>
        <begin position="10"/>
        <end position="21"/>
    </location>
</feature>
<dbReference type="EMBL" id="CP020442">
    <property type="protein sequence ID" value="ARC36701.1"/>
    <property type="molecule type" value="Genomic_DNA"/>
</dbReference>
<evidence type="ECO:0000313" key="6">
    <source>
        <dbReference type="EMBL" id="ARC36701.1"/>
    </source>
</evidence>
<dbReference type="InterPro" id="IPR011711">
    <property type="entry name" value="GntR_C"/>
</dbReference>
<dbReference type="SUPFAM" id="SSF46785">
    <property type="entry name" value="Winged helix' DNA-binding domain"/>
    <property type="match status" value="1"/>
</dbReference>
<keyword evidence="1" id="KW-0805">Transcription regulation</keyword>
<evidence type="ECO:0000313" key="7">
    <source>
        <dbReference type="Proteomes" id="UP000191257"/>
    </source>
</evidence>
<dbReference type="AlphaFoldDB" id="A0A1V0GS91"/>
<evidence type="ECO:0000256" key="2">
    <source>
        <dbReference type="ARBA" id="ARBA00023125"/>
    </source>
</evidence>
<dbReference type="RefSeq" id="WP_080621342.1">
    <property type="nucleotide sequence ID" value="NZ_CALTWI010000024.1"/>
</dbReference>
<dbReference type="InterPro" id="IPR036390">
    <property type="entry name" value="WH_DNA-bd_sf"/>
</dbReference>
<dbReference type="PANTHER" id="PTHR43537:SF6">
    <property type="entry name" value="HTH-TYPE TRANSCRIPTIONAL REPRESSOR RSPR"/>
    <property type="match status" value="1"/>
</dbReference>
<dbReference type="KEGG" id="pye:A6J80_10140"/>
<accession>A0A1V0GS91</accession>
<sequence>MKAALHTDQRPQPACPAADPDLPAAAQMHALLRRRIVTGDLRPGMRLSEQDIADQYDLSRQPVREAFIRLAAEGLLEVRPQRGTFVTRINMDWVLDTRFIREATEADIVRIATRMAGPAEVGRLRAMIDRQAAVDPGDPARLVALDEEFHAALAAIAGKALVGVHLQGLKIHLDRVRHLLSAVTPAQVMVDQHRAIVDAIASQDPDMAEATMRLHLRRVFEDLPAVVRLSPELFDRAEPGLARMHYDLSMNV</sequence>
<dbReference type="Pfam" id="PF07729">
    <property type="entry name" value="FCD"/>
    <property type="match status" value="1"/>
</dbReference>
<protein>
    <submittedName>
        <fullName evidence="6">GntR family transcriptional regulator</fullName>
    </submittedName>
</protein>
<keyword evidence="3" id="KW-0804">Transcription</keyword>
<feature type="region of interest" description="Disordered" evidence="4">
    <location>
        <begin position="1"/>
        <end position="21"/>
    </location>
</feature>
<dbReference type="PROSITE" id="PS50949">
    <property type="entry name" value="HTH_GNTR"/>
    <property type="match status" value="1"/>
</dbReference>
<feature type="domain" description="HTH gntR-type" evidence="5">
    <location>
        <begin position="22"/>
        <end position="89"/>
    </location>
</feature>
<dbReference type="STRING" id="147645.A6J80_10140"/>
<dbReference type="CDD" id="cd07377">
    <property type="entry name" value="WHTH_GntR"/>
    <property type="match status" value="1"/>
</dbReference>